<gene>
    <name evidence="2" type="ORF">RS030_243567</name>
</gene>
<comment type="similarity">
    <text evidence="1">Belongs to the STK19 family.</text>
</comment>
<evidence type="ECO:0000256" key="1">
    <source>
        <dbReference type="ARBA" id="ARBA00093458"/>
    </source>
</evidence>
<reference evidence="2 3" key="1">
    <citation type="submission" date="2023-10" db="EMBL/GenBank/DDBJ databases">
        <title>Comparative genomics analysis reveals potential genetic determinants of host preference in Cryptosporidium xiaoi.</title>
        <authorList>
            <person name="Xiao L."/>
            <person name="Li J."/>
        </authorList>
    </citation>
    <scope>NUCLEOTIDE SEQUENCE [LARGE SCALE GENOMIC DNA]</scope>
    <source>
        <strain evidence="2 3">52996</strain>
    </source>
</reference>
<dbReference type="PANTHER" id="PTHR15243">
    <property type="entry name" value="SERINE/THREONINE-PROTEIN KINASE 19"/>
    <property type="match status" value="1"/>
</dbReference>
<proteinExistence type="inferred from homology"/>
<dbReference type="Proteomes" id="UP001311799">
    <property type="component" value="Unassembled WGS sequence"/>
</dbReference>
<accession>A0AAV9XWH1</accession>
<sequence length="214" mass="24860">MEMLVRDNILRKLYIPVKRISEQDAGICIGYCLKDDILMSFKKRLIEMEARIFESSDCIESCLFNNNKKNILNEELFNITNSIILGEFNSLTINYTTLMESLNIIILSLKSKYKFCPTHENCFDNDYLISIYIKLGLLRREGSKNNNFVFTTPNMGLFVEFLESGNNAILNSIRRNKNHETTEDKLNSVKLGKSKLSLDFHLRYLNGVGYIKRK</sequence>
<dbReference type="PANTHER" id="PTHR15243:SF0">
    <property type="entry name" value="SERINE_THREONINE-PROTEIN KINASE 19"/>
    <property type="match status" value="1"/>
</dbReference>
<dbReference type="EMBL" id="JAWDEY010000016">
    <property type="protein sequence ID" value="KAK6589041.1"/>
    <property type="molecule type" value="Genomic_DNA"/>
</dbReference>
<dbReference type="AlphaFoldDB" id="A0AAV9XWH1"/>
<comment type="caution">
    <text evidence="2">The sequence shown here is derived from an EMBL/GenBank/DDBJ whole genome shotgun (WGS) entry which is preliminary data.</text>
</comment>
<evidence type="ECO:0000313" key="3">
    <source>
        <dbReference type="Proteomes" id="UP001311799"/>
    </source>
</evidence>
<protein>
    <submittedName>
        <fullName evidence="2">Uncharacterized protein</fullName>
    </submittedName>
</protein>
<evidence type="ECO:0000313" key="2">
    <source>
        <dbReference type="EMBL" id="KAK6589041.1"/>
    </source>
</evidence>
<name>A0AAV9XWH1_9CRYT</name>
<dbReference type="InterPro" id="IPR018865">
    <property type="entry name" value="STK19-like"/>
</dbReference>
<keyword evidence="3" id="KW-1185">Reference proteome</keyword>
<organism evidence="2 3">
    <name type="scientific">Cryptosporidium xiaoi</name>
    <dbReference type="NCBI Taxonomy" id="659607"/>
    <lineage>
        <taxon>Eukaryota</taxon>
        <taxon>Sar</taxon>
        <taxon>Alveolata</taxon>
        <taxon>Apicomplexa</taxon>
        <taxon>Conoidasida</taxon>
        <taxon>Coccidia</taxon>
        <taxon>Eucoccidiorida</taxon>
        <taxon>Eimeriorina</taxon>
        <taxon>Cryptosporidiidae</taxon>
        <taxon>Cryptosporidium</taxon>
    </lineage>
</organism>